<evidence type="ECO:0000256" key="1">
    <source>
        <dbReference type="SAM" id="Phobius"/>
    </source>
</evidence>
<dbReference type="eggNOG" id="ENOG50327RK">
    <property type="taxonomic scope" value="Bacteria"/>
</dbReference>
<gene>
    <name evidence="2" type="ordered locus">Cphy_1622</name>
</gene>
<dbReference type="AlphaFoldDB" id="A9KQT1"/>
<keyword evidence="3" id="KW-1185">Reference proteome</keyword>
<proteinExistence type="predicted"/>
<dbReference type="KEGG" id="cpy:Cphy_1622"/>
<dbReference type="HOGENOM" id="CLU_1966753_0_0_9"/>
<accession>A9KQT1</accession>
<dbReference type="EMBL" id="CP000885">
    <property type="protein sequence ID" value="ABX41994.1"/>
    <property type="molecule type" value="Genomic_DNA"/>
</dbReference>
<keyword evidence="1" id="KW-0812">Transmembrane</keyword>
<keyword evidence="1" id="KW-0472">Membrane</keyword>
<evidence type="ECO:0000313" key="3">
    <source>
        <dbReference type="Proteomes" id="UP000000370"/>
    </source>
</evidence>
<dbReference type="OrthoDB" id="3035889at2"/>
<protein>
    <submittedName>
        <fullName evidence="2">Uncharacterized protein</fullName>
    </submittedName>
</protein>
<name>A9KQT1_LACP7</name>
<keyword evidence="1" id="KW-1133">Transmembrane helix</keyword>
<reference evidence="3" key="1">
    <citation type="submission" date="2007-11" db="EMBL/GenBank/DDBJ databases">
        <title>Complete genome sequence of Clostridium phytofermentans ISDg.</title>
        <authorList>
            <person name="Leschine S.B."/>
            <person name="Warnick T.A."/>
            <person name="Blanchard J.L."/>
            <person name="Schnell D.J."/>
            <person name="Petit E.L."/>
            <person name="LaTouf W.G."/>
            <person name="Copeland A."/>
            <person name="Lucas S."/>
            <person name="Lapidus A."/>
            <person name="Barry K."/>
            <person name="Glavina del Rio T."/>
            <person name="Dalin E."/>
            <person name="Tice H."/>
            <person name="Pitluck S."/>
            <person name="Kiss H."/>
            <person name="Brettin T."/>
            <person name="Bruce D."/>
            <person name="Detter J.C."/>
            <person name="Han C."/>
            <person name="Kuske C."/>
            <person name="Schmutz J."/>
            <person name="Larimer F."/>
            <person name="Land M."/>
            <person name="Hauser L."/>
            <person name="Kyrpides N."/>
            <person name="Kim E.A."/>
            <person name="Richardson P."/>
        </authorList>
    </citation>
    <scope>NUCLEOTIDE SEQUENCE [LARGE SCALE GENOMIC DNA]</scope>
    <source>
        <strain evidence="3">ATCC 700394 / DSM 18823 / ISDg</strain>
    </source>
</reference>
<feature type="transmembrane region" description="Helical" evidence="1">
    <location>
        <begin position="61"/>
        <end position="82"/>
    </location>
</feature>
<dbReference type="STRING" id="357809.Cphy_1622"/>
<dbReference type="Proteomes" id="UP000000370">
    <property type="component" value="Chromosome"/>
</dbReference>
<feature type="transmembrane region" description="Helical" evidence="1">
    <location>
        <begin position="7"/>
        <end position="29"/>
    </location>
</feature>
<sequence precursor="true">MKKNAITIIILGLSGIILALGIWQLVLYIPAQLDMLADATTQGATAEQISEYYWQQFMPQVLSYVITTLGFASVLFAAGMLYRKHGASTIAVSSPQIGEIPPKAIEVFNNPDDFFEEFEIVTDEQEQ</sequence>
<organism evidence="2 3">
    <name type="scientific">Lachnoclostridium phytofermentans (strain ATCC 700394 / DSM 18823 / ISDg)</name>
    <name type="common">Clostridium phytofermentans</name>
    <dbReference type="NCBI Taxonomy" id="357809"/>
    <lineage>
        <taxon>Bacteria</taxon>
        <taxon>Bacillati</taxon>
        <taxon>Bacillota</taxon>
        <taxon>Clostridia</taxon>
        <taxon>Lachnospirales</taxon>
        <taxon>Lachnospiraceae</taxon>
    </lineage>
</organism>
<evidence type="ECO:0000313" key="2">
    <source>
        <dbReference type="EMBL" id="ABX41994.1"/>
    </source>
</evidence>
<dbReference type="RefSeq" id="WP_012199648.1">
    <property type="nucleotide sequence ID" value="NC_010001.1"/>
</dbReference>